<dbReference type="EMBL" id="PPPD01000002">
    <property type="protein sequence ID" value="PNY79699.1"/>
    <property type="molecule type" value="Genomic_DNA"/>
</dbReference>
<dbReference type="CDD" id="cd24070">
    <property type="entry name" value="ASKHA_NBD_ROK_AlsK"/>
    <property type="match status" value="1"/>
</dbReference>
<dbReference type="SUPFAM" id="SSF53067">
    <property type="entry name" value="Actin-like ATPase domain"/>
    <property type="match status" value="1"/>
</dbReference>
<dbReference type="Gene3D" id="3.30.420.40">
    <property type="match status" value="2"/>
</dbReference>
<dbReference type="PANTHER" id="PTHR18964:SF149">
    <property type="entry name" value="BIFUNCTIONAL UDP-N-ACETYLGLUCOSAMINE 2-EPIMERASE_N-ACETYLMANNOSAMINE KINASE"/>
    <property type="match status" value="1"/>
</dbReference>
<organism evidence="2 3">
    <name type="scientific">Deinococcus koreensis</name>
    <dbReference type="NCBI Taxonomy" id="2054903"/>
    <lineage>
        <taxon>Bacteria</taxon>
        <taxon>Thermotogati</taxon>
        <taxon>Deinococcota</taxon>
        <taxon>Deinococci</taxon>
        <taxon>Deinococcales</taxon>
        <taxon>Deinococcaceae</taxon>
        <taxon>Deinococcus</taxon>
    </lineage>
</organism>
<dbReference type="InterPro" id="IPR043129">
    <property type="entry name" value="ATPase_NBD"/>
</dbReference>
<name>A0A2K3UT39_9DEIO</name>
<reference evidence="2 3" key="1">
    <citation type="submission" date="2018-01" db="EMBL/GenBank/DDBJ databases">
        <title>Deinococcus koreensis sp. nov., a radiation-resistant bacterium isolated from river water.</title>
        <authorList>
            <person name="Choi A."/>
        </authorList>
    </citation>
    <scope>NUCLEOTIDE SEQUENCE [LARGE SCALE GENOMIC DNA]</scope>
    <source>
        <strain evidence="2 3">SJW1-2</strain>
    </source>
</reference>
<protein>
    <submittedName>
        <fullName evidence="2">ROK family protein</fullName>
    </submittedName>
</protein>
<keyword evidence="3" id="KW-1185">Reference proteome</keyword>
<accession>A0A2K3UT39</accession>
<comment type="similarity">
    <text evidence="1">Belongs to the ROK (NagC/XylR) family.</text>
</comment>
<dbReference type="Proteomes" id="UP000236379">
    <property type="component" value="Unassembled WGS sequence"/>
</dbReference>
<dbReference type="PANTHER" id="PTHR18964">
    <property type="entry name" value="ROK (REPRESSOR, ORF, KINASE) FAMILY"/>
    <property type="match status" value="1"/>
</dbReference>
<sequence length="299" mass="31684">MIPASLVVADIGGTHLRIGHATRGEAAPETSAARTDVLRVPDPVAALAELLDSHLRRHHLKPDAVVIGLPVSLARDLDLVLSSPNVPQLEGLRLGELVGGRLGRPTLLERDVILHLLGEACAGGGLGFQDVLGVFFGTGVGAAYLEGGRPHRGHPVSVELGHIPVRAEGRRCVCGNTDCLEAYACGHTLRDLAAGAGLPVGEIFLRHAEHPALKGALADFVRDQAYAVATAVNLLGPEVTLIGGGIPDMPGYPRAAFVGVVREHLRRPQPHDSFQQRWASLGWRASLHGAQRVVEQRWG</sequence>
<dbReference type="RefSeq" id="WP_103313683.1">
    <property type="nucleotide sequence ID" value="NZ_PPPD01000002.1"/>
</dbReference>
<gene>
    <name evidence="2" type="ORF">CVO96_17210</name>
</gene>
<evidence type="ECO:0000313" key="2">
    <source>
        <dbReference type="EMBL" id="PNY79699.1"/>
    </source>
</evidence>
<comment type="caution">
    <text evidence="2">The sequence shown here is derived from an EMBL/GenBank/DDBJ whole genome shotgun (WGS) entry which is preliminary data.</text>
</comment>
<proteinExistence type="inferred from homology"/>
<evidence type="ECO:0000313" key="3">
    <source>
        <dbReference type="Proteomes" id="UP000236379"/>
    </source>
</evidence>
<dbReference type="InterPro" id="IPR000600">
    <property type="entry name" value="ROK"/>
</dbReference>
<evidence type="ECO:0000256" key="1">
    <source>
        <dbReference type="ARBA" id="ARBA00006479"/>
    </source>
</evidence>
<dbReference type="OrthoDB" id="9796533at2"/>
<dbReference type="Pfam" id="PF00480">
    <property type="entry name" value="ROK"/>
    <property type="match status" value="1"/>
</dbReference>
<dbReference type="AlphaFoldDB" id="A0A2K3UT39"/>